<dbReference type="Proteomes" id="UP000813423">
    <property type="component" value="Unassembled WGS sequence"/>
</dbReference>
<organism evidence="1 2">
    <name type="scientific">Aspergillus fumigatus</name>
    <name type="common">Neosartorya fumigata</name>
    <dbReference type="NCBI Taxonomy" id="746128"/>
    <lineage>
        <taxon>Eukaryota</taxon>
        <taxon>Fungi</taxon>
        <taxon>Dikarya</taxon>
        <taxon>Ascomycota</taxon>
        <taxon>Pezizomycotina</taxon>
        <taxon>Eurotiomycetes</taxon>
        <taxon>Eurotiomycetidae</taxon>
        <taxon>Eurotiales</taxon>
        <taxon>Aspergillaceae</taxon>
        <taxon>Aspergillus</taxon>
        <taxon>Aspergillus subgen. Fumigati</taxon>
    </lineage>
</organism>
<reference evidence="1" key="1">
    <citation type="submission" date="2021-08" db="EMBL/GenBank/DDBJ databases">
        <title>Global Aspergillus fumigatus from environmental and clinical sources.</title>
        <authorList>
            <person name="Barber A."/>
            <person name="Sae-Ong T."/>
        </authorList>
    </citation>
    <scope>NUCLEOTIDE SEQUENCE</scope>
    <source>
        <strain evidence="1">NRZ-2016-071</strain>
    </source>
</reference>
<name>A0A9P8NBH0_ASPFM</name>
<evidence type="ECO:0000313" key="2">
    <source>
        <dbReference type="Proteomes" id="UP000813423"/>
    </source>
</evidence>
<evidence type="ECO:0000313" key="1">
    <source>
        <dbReference type="EMBL" id="KAH1894799.1"/>
    </source>
</evidence>
<proteinExistence type="predicted"/>
<dbReference type="AlphaFoldDB" id="A0A9P8NBH0"/>
<comment type="caution">
    <text evidence="1">The sequence shown here is derived from an EMBL/GenBank/DDBJ whole genome shotgun (WGS) entry which is preliminary data.</text>
</comment>
<protein>
    <submittedName>
        <fullName evidence="1">Uncharacterized protein</fullName>
    </submittedName>
</protein>
<accession>A0A9P8NBH0</accession>
<feature type="non-terminal residue" evidence="1">
    <location>
        <position position="216"/>
    </location>
</feature>
<gene>
    <name evidence="1" type="ORF">KXV57_002088</name>
</gene>
<sequence length="216" mass="25296">MARSNYLRIFRVLEEINRRRTIPDIYHEALEDRLVITFTQPSGPLKRSKTRRPKKEYKLQYENTKAHRVYVEILEDYPQLFIPFILATPPKSCETFKLGEFREKHDLSAVKVDLRPDIRRTLDNIANRKGFNQNRRYRRLICTLFPSGRKPATTAETQNCWAYRAAYLNAVHTIFSEQICSAMEVSPTAHSPECQAPQTTSCVEMKLPKQNYQDAI</sequence>
<dbReference type="EMBL" id="JAIBSC010000147">
    <property type="protein sequence ID" value="KAH1894799.1"/>
    <property type="molecule type" value="Genomic_DNA"/>
</dbReference>